<dbReference type="Pfam" id="PF00781">
    <property type="entry name" value="DAGK_cat"/>
    <property type="match status" value="1"/>
</dbReference>
<keyword evidence="4" id="KW-0479">Metal-binding</keyword>
<dbReference type="Gene3D" id="3.40.50.10330">
    <property type="entry name" value="Probable inorganic polyphosphate/atp-NAD kinase, domain 1"/>
    <property type="match status" value="1"/>
</dbReference>
<feature type="region of interest" description="Disordered" evidence="13">
    <location>
        <begin position="288"/>
        <end position="328"/>
    </location>
</feature>
<evidence type="ECO:0000256" key="1">
    <source>
        <dbReference type="ARBA" id="ARBA00004370"/>
    </source>
</evidence>
<name>A0A7S3Z6U3_9EUKA</name>
<evidence type="ECO:0000313" key="17">
    <source>
        <dbReference type="EMBL" id="CAE0672996.1"/>
    </source>
</evidence>
<keyword evidence="9" id="KW-0862">Zinc</keyword>
<dbReference type="GO" id="GO:0016020">
    <property type="term" value="C:membrane"/>
    <property type="evidence" value="ECO:0007669"/>
    <property type="project" value="UniProtKB-SubCell"/>
</dbReference>
<feature type="domain" description="DAGKc" evidence="16">
    <location>
        <begin position="332"/>
        <end position="467"/>
    </location>
</feature>
<dbReference type="SMART" id="SM00109">
    <property type="entry name" value="C1"/>
    <property type="match status" value="2"/>
</dbReference>
<sequence>MEMSTWIQAAPWFIRGCISRLKDLVIILGGIVMAQLLLSDSVHRDLAGVVTSRAFFGALGLALLVGIIFVVRSRLGFDQPYFQSLSHQYKGSSHPKPLRYWRGRQTAMDNMDVDPNKGFHHRFYYRRANVLTRPTYCNVCRQLMAGGTNDSLCCEVCGYCAHSQCVAKAKRNCKPLWSSRSEQKLHHLTRKPGESVTSSKMPVHSAASLGMEHHWVEGNHSTVRDMCLVCGGAVGSLLGLGGLRCVWCRLCIHQRCRTQAPKVCSLGNHYKLVLPPCCVSVATRRDAGHGAHGGQTRPKGSRKRSQSKKGSRHNKHSGSGDTGPRLTIQLPPWCTPVLVFVNGKSGGRQGERLRHQFLSLLNPIQVHDLAHGGPEPGLSRFRDLSRFRILVCGGDGSVSWVLTAIDKLKFEQRDPPVAVLPIGTGNDLARVLGWGGSYSDAAVETLLHDVLHAHTFILDRWDVSTVCTSEPHVRIKDRDAKVMTNYLGIGLDGIIATRFHELREGHPTYFGSQIINKLWYGQLGARAYIMPPDDPLQGVTVSVDGKEMCLDGLQGVVVLNISSYGGGSDLWGTSELEEDNDHHHDHHHHHAGDAKERGGEQNSMAPLKRLSTRSLQSFDKPSHHDGKLEVVGIRDSLHMAKCQVGIAACVRLGQGEVIKIMTSRIRGILGQIDGEPWSIRQGATVTITHRKQAVMLSKSRTKEDGIMDRIEQVLTEAEIAKVITAKQHSYLLNRMVKCT</sequence>
<evidence type="ECO:0000256" key="8">
    <source>
        <dbReference type="ARBA" id="ARBA00022777"/>
    </source>
</evidence>
<dbReference type="CDD" id="cd20805">
    <property type="entry name" value="C1_DGK_rpt2"/>
    <property type="match status" value="1"/>
</dbReference>
<keyword evidence="14" id="KW-0812">Transmembrane</keyword>
<dbReference type="PROSITE" id="PS50146">
    <property type="entry name" value="DAGK"/>
    <property type="match status" value="1"/>
</dbReference>
<comment type="subcellular location">
    <subcellularLocation>
        <location evidence="1">Membrane</location>
    </subcellularLocation>
</comment>
<keyword evidence="14" id="KW-1133">Transmembrane helix</keyword>
<dbReference type="Gene3D" id="3.30.60.20">
    <property type="match status" value="2"/>
</dbReference>
<dbReference type="SMART" id="SM00046">
    <property type="entry name" value="DAGKc"/>
    <property type="match status" value="1"/>
</dbReference>
<comment type="similarity">
    <text evidence="2 12">Belongs to the eukaryotic diacylglycerol kinase family.</text>
</comment>
<evidence type="ECO:0000256" key="3">
    <source>
        <dbReference type="ARBA" id="ARBA00022679"/>
    </source>
</evidence>
<dbReference type="Gene3D" id="2.60.200.40">
    <property type="match status" value="1"/>
</dbReference>
<protein>
    <recommendedName>
        <fullName evidence="12">Diacylglycerol kinase</fullName>
        <shortName evidence="12">DAG kinase</shortName>
        <ecNumber evidence="12">2.7.1.107</ecNumber>
    </recommendedName>
</protein>
<dbReference type="PANTHER" id="PTHR11255:SF54">
    <property type="entry name" value="DIACYLGLYCEROL KINASE THETA"/>
    <property type="match status" value="1"/>
</dbReference>
<proteinExistence type="inferred from homology"/>
<dbReference type="Pfam" id="PF00130">
    <property type="entry name" value="C1_1"/>
    <property type="match status" value="2"/>
</dbReference>
<keyword evidence="6 12" id="KW-0547">Nucleotide-binding</keyword>
<evidence type="ECO:0000256" key="11">
    <source>
        <dbReference type="ARBA" id="ARBA00023136"/>
    </source>
</evidence>
<feature type="transmembrane region" description="Helical" evidence="14">
    <location>
        <begin position="50"/>
        <end position="71"/>
    </location>
</feature>
<dbReference type="InterPro" id="IPR002219">
    <property type="entry name" value="PKC_DAG/PE"/>
</dbReference>
<evidence type="ECO:0000256" key="12">
    <source>
        <dbReference type="RuleBase" id="RU361128"/>
    </source>
</evidence>
<dbReference type="Pfam" id="PF00609">
    <property type="entry name" value="DAGK_acc"/>
    <property type="match status" value="1"/>
</dbReference>
<dbReference type="InterPro" id="IPR017438">
    <property type="entry name" value="ATP-NAD_kinase_N"/>
</dbReference>
<evidence type="ECO:0000259" key="16">
    <source>
        <dbReference type="PROSITE" id="PS50146"/>
    </source>
</evidence>
<dbReference type="EMBL" id="HBIV01034589">
    <property type="protein sequence ID" value="CAE0672996.1"/>
    <property type="molecule type" value="Transcribed_RNA"/>
</dbReference>
<evidence type="ECO:0000256" key="4">
    <source>
        <dbReference type="ARBA" id="ARBA00022723"/>
    </source>
</evidence>
<dbReference type="GO" id="GO:0004143">
    <property type="term" value="F:ATP-dependent diacylglycerol kinase activity"/>
    <property type="evidence" value="ECO:0007669"/>
    <property type="project" value="UniProtKB-EC"/>
</dbReference>
<evidence type="ECO:0000256" key="13">
    <source>
        <dbReference type="SAM" id="MobiDB-lite"/>
    </source>
</evidence>
<dbReference type="PROSITE" id="PS00479">
    <property type="entry name" value="ZF_DAG_PE_1"/>
    <property type="match status" value="1"/>
</dbReference>
<dbReference type="InterPro" id="IPR016064">
    <property type="entry name" value="NAD/diacylglycerol_kinase_sf"/>
</dbReference>
<dbReference type="GO" id="GO:0005524">
    <property type="term" value="F:ATP binding"/>
    <property type="evidence" value="ECO:0007669"/>
    <property type="project" value="UniProtKB-KW"/>
</dbReference>
<feature type="domain" description="Phorbol-ester/DAG-type" evidence="15">
    <location>
        <begin position="120"/>
        <end position="173"/>
    </location>
</feature>
<dbReference type="AlphaFoldDB" id="A0A7S3Z6U3"/>
<keyword evidence="5" id="KW-0677">Repeat</keyword>
<dbReference type="SUPFAM" id="SSF111331">
    <property type="entry name" value="NAD kinase/diacylglycerol kinase-like"/>
    <property type="match status" value="1"/>
</dbReference>
<keyword evidence="11 14" id="KW-0472">Membrane</keyword>
<gene>
    <name evidence="17" type="ORF">LGLO00237_LOCUS24672</name>
</gene>
<keyword evidence="8 12" id="KW-0418">Kinase</keyword>
<dbReference type="InterPro" id="IPR037607">
    <property type="entry name" value="DGK"/>
</dbReference>
<dbReference type="EC" id="2.7.1.107" evidence="12"/>
<evidence type="ECO:0000256" key="9">
    <source>
        <dbReference type="ARBA" id="ARBA00022833"/>
    </source>
</evidence>
<dbReference type="SMART" id="SM00045">
    <property type="entry name" value="DAGKa"/>
    <property type="match status" value="1"/>
</dbReference>
<dbReference type="GO" id="GO:0007200">
    <property type="term" value="P:phospholipase C-activating G protein-coupled receptor signaling pathway"/>
    <property type="evidence" value="ECO:0007669"/>
    <property type="project" value="InterPro"/>
</dbReference>
<evidence type="ECO:0000256" key="5">
    <source>
        <dbReference type="ARBA" id="ARBA00022737"/>
    </source>
</evidence>
<comment type="catalytic activity">
    <reaction evidence="12">
        <text>a 1,2-diacyl-sn-glycerol + ATP = a 1,2-diacyl-sn-glycero-3-phosphate + ADP + H(+)</text>
        <dbReference type="Rhea" id="RHEA:10272"/>
        <dbReference type="ChEBI" id="CHEBI:15378"/>
        <dbReference type="ChEBI" id="CHEBI:17815"/>
        <dbReference type="ChEBI" id="CHEBI:30616"/>
        <dbReference type="ChEBI" id="CHEBI:58608"/>
        <dbReference type="ChEBI" id="CHEBI:456216"/>
        <dbReference type="EC" id="2.7.1.107"/>
    </reaction>
</comment>
<dbReference type="PROSITE" id="PS50081">
    <property type="entry name" value="ZF_DAG_PE_2"/>
    <property type="match status" value="2"/>
</dbReference>
<feature type="compositionally biased region" description="Basic residues" evidence="13">
    <location>
        <begin position="299"/>
        <end position="316"/>
    </location>
</feature>
<organism evidence="17">
    <name type="scientific">Lotharella globosa</name>
    <dbReference type="NCBI Taxonomy" id="91324"/>
    <lineage>
        <taxon>Eukaryota</taxon>
        <taxon>Sar</taxon>
        <taxon>Rhizaria</taxon>
        <taxon>Cercozoa</taxon>
        <taxon>Chlorarachniophyceae</taxon>
        <taxon>Lotharella</taxon>
    </lineage>
</organism>
<dbReference type="SUPFAM" id="SSF57889">
    <property type="entry name" value="Cysteine-rich domain"/>
    <property type="match status" value="2"/>
</dbReference>
<evidence type="ECO:0000256" key="6">
    <source>
        <dbReference type="ARBA" id="ARBA00022741"/>
    </source>
</evidence>
<keyword evidence="7" id="KW-0863">Zinc-finger</keyword>
<evidence type="ECO:0000259" key="15">
    <source>
        <dbReference type="PROSITE" id="PS50081"/>
    </source>
</evidence>
<dbReference type="InterPro" id="IPR000756">
    <property type="entry name" value="Diacylglycerol_kin_accessory"/>
</dbReference>
<dbReference type="InterPro" id="IPR046349">
    <property type="entry name" value="C1-like_sf"/>
</dbReference>
<evidence type="ECO:0000256" key="2">
    <source>
        <dbReference type="ARBA" id="ARBA00009280"/>
    </source>
</evidence>
<evidence type="ECO:0000256" key="7">
    <source>
        <dbReference type="ARBA" id="ARBA00022771"/>
    </source>
</evidence>
<dbReference type="PANTHER" id="PTHR11255">
    <property type="entry name" value="DIACYLGLYCEROL KINASE"/>
    <property type="match status" value="1"/>
</dbReference>
<accession>A0A7S3Z6U3</accession>
<keyword evidence="3 12" id="KW-0808">Transferase</keyword>
<dbReference type="GO" id="GO:0008270">
    <property type="term" value="F:zinc ion binding"/>
    <property type="evidence" value="ECO:0007669"/>
    <property type="project" value="UniProtKB-KW"/>
</dbReference>
<keyword evidence="10 12" id="KW-0067">ATP-binding</keyword>
<evidence type="ECO:0000256" key="14">
    <source>
        <dbReference type="SAM" id="Phobius"/>
    </source>
</evidence>
<reference evidence="17" key="1">
    <citation type="submission" date="2021-01" db="EMBL/GenBank/DDBJ databases">
        <authorList>
            <person name="Corre E."/>
            <person name="Pelletier E."/>
            <person name="Niang G."/>
            <person name="Scheremetjew M."/>
            <person name="Finn R."/>
            <person name="Kale V."/>
            <person name="Holt S."/>
            <person name="Cochrane G."/>
            <person name="Meng A."/>
            <person name="Brown T."/>
            <person name="Cohen L."/>
        </authorList>
    </citation>
    <scope>NUCLEOTIDE SEQUENCE</scope>
    <source>
        <strain evidence="17">CCCM811</strain>
    </source>
</reference>
<dbReference type="InterPro" id="IPR001206">
    <property type="entry name" value="Diacylglycerol_kinase_cat_dom"/>
</dbReference>
<evidence type="ECO:0000256" key="10">
    <source>
        <dbReference type="ARBA" id="ARBA00022840"/>
    </source>
</evidence>
<feature type="region of interest" description="Disordered" evidence="13">
    <location>
        <begin position="572"/>
        <end position="603"/>
    </location>
</feature>
<feature type="domain" description="Phorbol-ester/DAG-type" evidence="15">
    <location>
        <begin position="212"/>
        <end position="264"/>
    </location>
</feature>